<dbReference type="InterPro" id="IPR058594">
    <property type="entry name" value="PB1-like_dom_pln"/>
</dbReference>
<evidence type="ECO:0000256" key="1">
    <source>
        <dbReference type="SAM" id="MobiDB-lite"/>
    </source>
</evidence>
<accession>A0A6A1VBY4</accession>
<dbReference type="EMBL" id="RXIC02000024">
    <property type="protein sequence ID" value="KAB1209378.1"/>
    <property type="molecule type" value="Genomic_DNA"/>
</dbReference>
<proteinExistence type="predicted"/>
<keyword evidence="4" id="KW-1185">Reference proteome</keyword>
<dbReference type="Proteomes" id="UP000516437">
    <property type="component" value="Chromosome 6"/>
</dbReference>
<dbReference type="AlphaFoldDB" id="A0A6A1VBY4"/>
<evidence type="ECO:0000313" key="4">
    <source>
        <dbReference type="Proteomes" id="UP000516437"/>
    </source>
</evidence>
<feature type="compositionally biased region" description="Low complexity" evidence="1">
    <location>
        <begin position="161"/>
        <end position="170"/>
    </location>
</feature>
<gene>
    <name evidence="3" type="ORF">CJ030_MR6G016519</name>
</gene>
<sequence>MSSEFLLFKVHYGGRFCRNFGCSYVGGDVSVYDEPYNPDCFSFFELEDIVKAYGYKPSDLIYYKQPEKTLDDGVVLVSSDHDVLAMVRCHVGEAVVVLYLVSFSEIPEGELNGENVVEGVEERERCRLGMNDPFWNQVLSSDDELFDVEVATVRNDSARPSSAGGHTSSGADGGGDDSGDSFFSADGGDDGGAGGGDDGGDPGPSEIPRDPSKGKQLITEECISDVSWILEEALFWSLPKLLRQRMM</sequence>
<name>A0A6A1VBY4_9ROSI</name>
<comment type="caution">
    <text evidence="3">The sequence shown here is derived from an EMBL/GenBank/DDBJ whole genome shotgun (WGS) entry which is preliminary data.</text>
</comment>
<reference evidence="3 4" key="1">
    <citation type="journal article" date="2019" name="Plant Biotechnol. J.">
        <title>The red bayberry genome and genetic basis of sex determination.</title>
        <authorList>
            <person name="Jia H.M."/>
            <person name="Jia H.J."/>
            <person name="Cai Q.L."/>
            <person name="Wang Y."/>
            <person name="Zhao H.B."/>
            <person name="Yang W.F."/>
            <person name="Wang G.Y."/>
            <person name="Li Y.H."/>
            <person name="Zhan D.L."/>
            <person name="Shen Y.T."/>
            <person name="Niu Q.F."/>
            <person name="Chang L."/>
            <person name="Qiu J."/>
            <person name="Zhao L."/>
            <person name="Xie H.B."/>
            <person name="Fu W.Y."/>
            <person name="Jin J."/>
            <person name="Li X.W."/>
            <person name="Jiao Y."/>
            <person name="Zhou C.C."/>
            <person name="Tu T."/>
            <person name="Chai C.Y."/>
            <person name="Gao J.L."/>
            <person name="Fan L.J."/>
            <person name="van de Weg E."/>
            <person name="Wang J.Y."/>
            <person name="Gao Z.S."/>
        </authorList>
    </citation>
    <scope>NUCLEOTIDE SEQUENCE [LARGE SCALE GENOMIC DNA]</scope>
    <source>
        <tissue evidence="3">Leaves</tissue>
    </source>
</reference>
<organism evidence="3 4">
    <name type="scientific">Morella rubra</name>
    <name type="common">Chinese bayberry</name>
    <dbReference type="NCBI Taxonomy" id="262757"/>
    <lineage>
        <taxon>Eukaryota</taxon>
        <taxon>Viridiplantae</taxon>
        <taxon>Streptophyta</taxon>
        <taxon>Embryophyta</taxon>
        <taxon>Tracheophyta</taxon>
        <taxon>Spermatophyta</taxon>
        <taxon>Magnoliopsida</taxon>
        <taxon>eudicotyledons</taxon>
        <taxon>Gunneridae</taxon>
        <taxon>Pentapetalae</taxon>
        <taxon>rosids</taxon>
        <taxon>fabids</taxon>
        <taxon>Fagales</taxon>
        <taxon>Myricaceae</taxon>
        <taxon>Morella</taxon>
    </lineage>
</organism>
<feature type="region of interest" description="Disordered" evidence="1">
    <location>
        <begin position="156"/>
        <end position="216"/>
    </location>
</feature>
<evidence type="ECO:0000259" key="2">
    <source>
        <dbReference type="Pfam" id="PF26130"/>
    </source>
</evidence>
<feature type="domain" description="PB1-like" evidence="2">
    <location>
        <begin position="6"/>
        <end position="97"/>
    </location>
</feature>
<protein>
    <recommendedName>
        <fullName evidence="2">PB1-like domain-containing protein</fullName>
    </recommendedName>
</protein>
<evidence type="ECO:0000313" key="3">
    <source>
        <dbReference type="EMBL" id="KAB1209378.1"/>
    </source>
</evidence>
<dbReference type="Pfam" id="PF26130">
    <property type="entry name" value="PB1-like"/>
    <property type="match status" value="1"/>
</dbReference>
<dbReference type="OrthoDB" id="695246at2759"/>